<evidence type="ECO:0000256" key="8">
    <source>
        <dbReference type="ARBA" id="ARBA00022927"/>
    </source>
</evidence>
<protein>
    <recommendedName>
        <fullName evidence="3">Flagellar FliJ protein</fullName>
    </recommendedName>
</protein>
<dbReference type="GO" id="GO:0009288">
    <property type="term" value="C:bacterial-type flagellum"/>
    <property type="evidence" value="ECO:0007669"/>
    <property type="project" value="InterPro"/>
</dbReference>
<dbReference type="STRING" id="748449.Halha_0656"/>
<evidence type="ECO:0000256" key="10">
    <source>
        <dbReference type="ARBA" id="ARBA00023225"/>
    </source>
</evidence>
<dbReference type="PANTHER" id="PTHR38786:SF1">
    <property type="entry name" value="FLAGELLAR FLIJ PROTEIN"/>
    <property type="match status" value="1"/>
</dbReference>
<comment type="similarity">
    <text evidence="2">Belongs to the FliJ family.</text>
</comment>
<keyword evidence="12" id="KW-0969">Cilium</keyword>
<dbReference type="InterPro" id="IPR052570">
    <property type="entry name" value="FliJ"/>
</dbReference>
<dbReference type="AlphaFoldDB" id="L0K8D3"/>
<dbReference type="PANTHER" id="PTHR38786">
    <property type="entry name" value="FLAGELLAR FLIJ PROTEIN"/>
    <property type="match status" value="1"/>
</dbReference>
<dbReference type="GO" id="GO:0044781">
    <property type="term" value="P:bacterial-type flagellum organization"/>
    <property type="evidence" value="ECO:0007669"/>
    <property type="project" value="UniProtKB-KW"/>
</dbReference>
<keyword evidence="8" id="KW-0653">Protein transport</keyword>
<keyword evidence="13" id="KW-1185">Reference proteome</keyword>
<evidence type="ECO:0000313" key="12">
    <source>
        <dbReference type="EMBL" id="AGB40629.1"/>
    </source>
</evidence>
<dbReference type="Pfam" id="PF02050">
    <property type="entry name" value="FliJ"/>
    <property type="match status" value="1"/>
</dbReference>
<evidence type="ECO:0000256" key="3">
    <source>
        <dbReference type="ARBA" id="ARBA00020392"/>
    </source>
</evidence>
<evidence type="ECO:0000256" key="1">
    <source>
        <dbReference type="ARBA" id="ARBA00004413"/>
    </source>
</evidence>
<dbReference type="GO" id="GO:0003774">
    <property type="term" value="F:cytoskeletal motor activity"/>
    <property type="evidence" value="ECO:0007669"/>
    <property type="project" value="InterPro"/>
</dbReference>
<dbReference type="GO" id="GO:0071973">
    <property type="term" value="P:bacterial-type flagellum-dependent cell motility"/>
    <property type="evidence" value="ECO:0007669"/>
    <property type="project" value="InterPro"/>
</dbReference>
<gene>
    <name evidence="12" type="ordered locus">Halha_0656</name>
</gene>
<keyword evidence="6" id="KW-0145">Chemotaxis</keyword>
<evidence type="ECO:0000313" key="13">
    <source>
        <dbReference type="Proteomes" id="UP000010880"/>
    </source>
</evidence>
<dbReference type="InterPro" id="IPR018006">
    <property type="entry name" value="Flag_FliJ_proteobac"/>
</dbReference>
<comment type="subcellular location">
    <subcellularLocation>
        <location evidence="1">Cell membrane</location>
        <topology evidence="1">Peripheral membrane protein</topology>
        <orientation evidence="1">Cytoplasmic side</orientation>
    </subcellularLocation>
</comment>
<sequence length="149" mass="18512">MKEFEFRLQSLLDLREQEEQLLQKKLFEIKQKYNQVKEEIKRLADNKKEWQEKIEVKTQQGVRAQNLLRYRNYIEYLESEIEELELQLDHWSQKLDECQQKLLDKVKERKTVSKLKEKEYEKHWQELLQKRQKINDEIANNNFNHQSSF</sequence>
<evidence type="ECO:0000256" key="9">
    <source>
        <dbReference type="ARBA" id="ARBA00023136"/>
    </source>
</evidence>
<dbReference type="InterPro" id="IPR012823">
    <property type="entry name" value="Flagell_FliJ"/>
</dbReference>
<evidence type="ECO:0000256" key="7">
    <source>
        <dbReference type="ARBA" id="ARBA00022795"/>
    </source>
</evidence>
<dbReference type="Proteomes" id="UP000010880">
    <property type="component" value="Chromosome"/>
</dbReference>
<keyword evidence="12" id="KW-0282">Flagellum</keyword>
<evidence type="ECO:0000256" key="11">
    <source>
        <dbReference type="SAM" id="Coils"/>
    </source>
</evidence>
<keyword evidence="11" id="KW-0175">Coiled coil</keyword>
<keyword evidence="4" id="KW-0813">Transport</keyword>
<proteinExistence type="inferred from homology"/>
<evidence type="ECO:0000256" key="2">
    <source>
        <dbReference type="ARBA" id="ARBA00010004"/>
    </source>
</evidence>
<dbReference type="PRINTS" id="PR01004">
    <property type="entry name" value="FLGFLIJ"/>
</dbReference>
<evidence type="ECO:0000256" key="5">
    <source>
        <dbReference type="ARBA" id="ARBA00022475"/>
    </source>
</evidence>
<keyword evidence="9" id="KW-0472">Membrane</keyword>
<name>L0K8D3_HALHC</name>
<dbReference type="HOGENOM" id="CLU_139638_1_0_9"/>
<keyword evidence="7" id="KW-1005">Bacterial flagellum biogenesis</keyword>
<dbReference type="GO" id="GO:0005886">
    <property type="term" value="C:plasma membrane"/>
    <property type="evidence" value="ECO:0007669"/>
    <property type="project" value="UniProtKB-SubCell"/>
</dbReference>
<evidence type="ECO:0000256" key="4">
    <source>
        <dbReference type="ARBA" id="ARBA00022448"/>
    </source>
</evidence>
<dbReference type="GO" id="GO:0006935">
    <property type="term" value="P:chemotaxis"/>
    <property type="evidence" value="ECO:0007669"/>
    <property type="project" value="UniProtKB-KW"/>
</dbReference>
<dbReference type="EMBL" id="CP003359">
    <property type="protein sequence ID" value="AGB40629.1"/>
    <property type="molecule type" value="Genomic_DNA"/>
</dbReference>
<evidence type="ECO:0000256" key="6">
    <source>
        <dbReference type="ARBA" id="ARBA00022500"/>
    </source>
</evidence>
<dbReference type="RefSeq" id="WP_015326355.1">
    <property type="nucleotide sequence ID" value="NC_019978.1"/>
</dbReference>
<dbReference type="eggNOG" id="COG2882">
    <property type="taxonomic scope" value="Bacteria"/>
</dbReference>
<dbReference type="NCBIfam" id="TIGR02473">
    <property type="entry name" value="flagell_FliJ"/>
    <property type="match status" value="1"/>
</dbReference>
<dbReference type="GO" id="GO:0015031">
    <property type="term" value="P:protein transport"/>
    <property type="evidence" value="ECO:0007669"/>
    <property type="project" value="UniProtKB-KW"/>
</dbReference>
<feature type="coiled-coil region" evidence="11">
    <location>
        <begin position="19"/>
        <end position="101"/>
    </location>
</feature>
<dbReference type="InterPro" id="IPR053716">
    <property type="entry name" value="Flag_assembly_chemotaxis_eff"/>
</dbReference>
<keyword evidence="10" id="KW-1006">Bacterial flagellum protein export</keyword>
<dbReference type="KEGG" id="hhl:Halha_0656"/>
<keyword evidence="12" id="KW-0966">Cell projection</keyword>
<keyword evidence="5" id="KW-1003">Cell membrane</keyword>
<accession>L0K8D3</accession>
<dbReference type="Gene3D" id="1.10.287.1700">
    <property type="match status" value="1"/>
</dbReference>
<organism evidence="12 13">
    <name type="scientific">Halobacteroides halobius (strain ATCC 35273 / DSM 5150 / MD-1)</name>
    <dbReference type="NCBI Taxonomy" id="748449"/>
    <lineage>
        <taxon>Bacteria</taxon>
        <taxon>Bacillati</taxon>
        <taxon>Bacillota</taxon>
        <taxon>Clostridia</taxon>
        <taxon>Halanaerobiales</taxon>
        <taxon>Halobacteroidaceae</taxon>
        <taxon>Halobacteroides</taxon>
    </lineage>
</organism>
<reference evidence="13" key="1">
    <citation type="submission" date="2012-02" db="EMBL/GenBank/DDBJ databases">
        <title>The complete genome of Halobacteroides halobius DSM 5150.</title>
        <authorList>
            <person name="Lucas S."/>
            <person name="Copeland A."/>
            <person name="Lapidus A."/>
            <person name="Glavina del Rio T."/>
            <person name="Dalin E."/>
            <person name="Tice H."/>
            <person name="Bruce D."/>
            <person name="Goodwin L."/>
            <person name="Pitluck S."/>
            <person name="Peters L."/>
            <person name="Mikhailova N."/>
            <person name="Gu W."/>
            <person name="Kyrpides N."/>
            <person name="Mavromatis K."/>
            <person name="Ivanova N."/>
            <person name="Brettin T."/>
            <person name="Detter J.C."/>
            <person name="Han C."/>
            <person name="Larimer F."/>
            <person name="Land M."/>
            <person name="Hauser L."/>
            <person name="Markowitz V."/>
            <person name="Cheng J.-F."/>
            <person name="Hugenholtz P."/>
            <person name="Woyke T."/>
            <person name="Wu D."/>
            <person name="Tindall B."/>
            <person name="Pomrenke H."/>
            <person name="Brambilla E."/>
            <person name="Klenk H.-P."/>
            <person name="Eisen J.A."/>
        </authorList>
    </citation>
    <scope>NUCLEOTIDE SEQUENCE [LARGE SCALE GENOMIC DNA]</scope>
    <source>
        <strain evidence="13">ATCC 35273 / DSM 5150 / MD-1</strain>
    </source>
</reference>